<evidence type="ECO:0000313" key="3">
    <source>
        <dbReference type="Proteomes" id="UP000694421"/>
    </source>
</evidence>
<dbReference type="Pfam" id="PF03184">
    <property type="entry name" value="DDE_1"/>
    <property type="match status" value="1"/>
</dbReference>
<dbReference type="PANTHER" id="PTHR19303:SF73">
    <property type="entry name" value="PROTEIN PDC2"/>
    <property type="match status" value="1"/>
</dbReference>
<dbReference type="PANTHER" id="PTHR19303">
    <property type="entry name" value="TRANSPOSON"/>
    <property type="match status" value="1"/>
</dbReference>
<evidence type="ECO:0000313" key="2">
    <source>
        <dbReference type="Ensembl" id="ENSSMRP00000014820.1"/>
    </source>
</evidence>
<reference evidence="2" key="2">
    <citation type="submission" date="2025-09" db="UniProtKB">
        <authorList>
            <consortium name="Ensembl"/>
        </authorList>
    </citation>
    <scope>IDENTIFICATION</scope>
</reference>
<dbReference type="InterPro" id="IPR050863">
    <property type="entry name" value="CenT-Element_Derived"/>
</dbReference>
<accession>A0A8D0BZI8</accession>
<dbReference type="Proteomes" id="UP000694421">
    <property type="component" value="Unplaced"/>
</dbReference>
<feature type="domain" description="DDE-1" evidence="1">
    <location>
        <begin position="3"/>
        <end position="43"/>
    </location>
</feature>
<reference evidence="2" key="1">
    <citation type="submission" date="2025-08" db="UniProtKB">
        <authorList>
            <consortium name="Ensembl"/>
        </authorList>
    </citation>
    <scope>IDENTIFICATION</scope>
</reference>
<dbReference type="AlphaFoldDB" id="A0A8D0BZI8"/>
<name>A0A8D0BZI8_SALMN</name>
<protein>
    <recommendedName>
        <fullName evidence="1">DDE-1 domain-containing protein</fullName>
    </recommendedName>
</protein>
<sequence>LEVENIEVLFLPPNTTSLIQPMDQGIIQAFKRHYARCMFDRIANVVEISQFGHIILQFFKIFFDLIKHIHHKQYISLIDLFYF</sequence>
<dbReference type="InterPro" id="IPR004875">
    <property type="entry name" value="DDE_SF_endonuclease_dom"/>
</dbReference>
<dbReference type="Ensembl" id="ENSSMRT00000017260.1">
    <property type="protein sequence ID" value="ENSSMRP00000014820.1"/>
    <property type="gene ID" value="ENSSMRG00000011530.1"/>
</dbReference>
<evidence type="ECO:0000259" key="1">
    <source>
        <dbReference type="Pfam" id="PF03184"/>
    </source>
</evidence>
<dbReference type="GeneTree" id="ENSGT01130000282314"/>
<keyword evidence="3" id="KW-1185">Reference proteome</keyword>
<organism evidence="2 3">
    <name type="scientific">Salvator merianae</name>
    <name type="common">Argentine black and white tegu</name>
    <name type="synonym">Tupinambis merianae</name>
    <dbReference type="NCBI Taxonomy" id="96440"/>
    <lineage>
        <taxon>Eukaryota</taxon>
        <taxon>Metazoa</taxon>
        <taxon>Chordata</taxon>
        <taxon>Craniata</taxon>
        <taxon>Vertebrata</taxon>
        <taxon>Euteleostomi</taxon>
        <taxon>Lepidosauria</taxon>
        <taxon>Squamata</taxon>
        <taxon>Bifurcata</taxon>
        <taxon>Unidentata</taxon>
        <taxon>Episquamata</taxon>
        <taxon>Laterata</taxon>
        <taxon>Teiioidea</taxon>
        <taxon>Teiidae</taxon>
        <taxon>Salvator</taxon>
    </lineage>
</organism>
<dbReference type="GO" id="GO:0003677">
    <property type="term" value="F:DNA binding"/>
    <property type="evidence" value="ECO:0007669"/>
    <property type="project" value="TreeGrafter"/>
</dbReference>
<proteinExistence type="predicted"/>
<dbReference type="GO" id="GO:0005634">
    <property type="term" value="C:nucleus"/>
    <property type="evidence" value="ECO:0007669"/>
    <property type="project" value="TreeGrafter"/>
</dbReference>